<evidence type="ECO:0000313" key="2">
    <source>
        <dbReference type="Proteomes" id="UP000324748"/>
    </source>
</evidence>
<dbReference type="EMBL" id="VSWC01000170">
    <property type="protein sequence ID" value="KAA1072226.1"/>
    <property type="molecule type" value="Genomic_DNA"/>
</dbReference>
<protein>
    <submittedName>
        <fullName evidence="1">Uncharacterized protein</fullName>
    </submittedName>
</protein>
<dbReference type="Proteomes" id="UP000324748">
    <property type="component" value="Unassembled WGS sequence"/>
</dbReference>
<gene>
    <name evidence="1" type="ORF">PGT21_030656</name>
</gene>
<evidence type="ECO:0000313" key="1">
    <source>
        <dbReference type="EMBL" id="KAA1072226.1"/>
    </source>
</evidence>
<sequence length="61" mass="6842">MRLGFVSQYLANDRQIKAHGHSHITGEKSFYAGSEKHGTVNIFKNFSVSAKKDTRFSLARA</sequence>
<reference evidence="1 2" key="1">
    <citation type="submission" date="2019-05" db="EMBL/GenBank/DDBJ databases">
        <title>Emergence of the Ug99 lineage of the wheat stem rust pathogen through somatic hybridization.</title>
        <authorList>
            <person name="Li F."/>
            <person name="Upadhyaya N.M."/>
            <person name="Sperschneider J."/>
            <person name="Matny O."/>
            <person name="Nguyen-Phuc H."/>
            <person name="Mago R."/>
            <person name="Raley C."/>
            <person name="Miller M.E."/>
            <person name="Silverstein K.A.T."/>
            <person name="Henningsen E."/>
            <person name="Hirsch C.D."/>
            <person name="Visser B."/>
            <person name="Pretorius Z.A."/>
            <person name="Steffenson B.J."/>
            <person name="Schwessinger B."/>
            <person name="Dodds P.N."/>
            <person name="Figueroa M."/>
        </authorList>
    </citation>
    <scope>NUCLEOTIDE SEQUENCE [LARGE SCALE GENOMIC DNA]</scope>
    <source>
        <strain evidence="1">21-0</strain>
    </source>
</reference>
<comment type="caution">
    <text evidence="1">The sequence shown here is derived from an EMBL/GenBank/DDBJ whole genome shotgun (WGS) entry which is preliminary data.</text>
</comment>
<dbReference type="AlphaFoldDB" id="A0A5B0M7A4"/>
<accession>A0A5B0M7A4</accession>
<keyword evidence="2" id="KW-1185">Reference proteome</keyword>
<organism evidence="1 2">
    <name type="scientific">Puccinia graminis f. sp. tritici</name>
    <dbReference type="NCBI Taxonomy" id="56615"/>
    <lineage>
        <taxon>Eukaryota</taxon>
        <taxon>Fungi</taxon>
        <taxon>Dikarya</taxon>
        <taxon>Basidiomycota</taxon>
        <taxon>Pucciniomycotina</taxon>
        <taxon>Pucciniomycetes</taxon>
        <taxon>Pucciniales</taxon>
        <taxon>Pucciniaceae</taxon>
        <taxon>Puccinia</taxon>
    </lineage>
</organism>
<proteinExistence type="predicted"/>
<name>A0A5B0M7A4_PUCGR</name>